<keyword evidence="3" id="KW-1185">Reference proteome</keyword>
<dbReference type="RefSeq" id="WP_265720437.1">
    <property type="nucleotide sequence ID" value="NZ_JAPIVK010000003.1"/>
</dbReference>
<comment type="caution">
    <text evidence="2">The sequence shown here is derived from an EMBL/GenBank/DDBJ whole genome shotgun (WGS) entry which is preliminary data.</text>
</comment>
<evidence type="ECO:0000313" key="2">
    <source>
        <dbReference type="EMBL" id="MFD2309831.1"/>
    </source>
</evidence>
<protein>
    <recommendedName>
        <fullName evidence="4">Curli production assembly/transport component CsgG</fullName>
    </recommendedName>
</protein>
<reference evidence="3" key="1">
    <citation type="journal article" date="2019" name="Int. J. Syst. Evol. Microbiol.">
        <title>The Global Catalogue of Microorganisms (GCM) 10K type strain sequencing project: providing services to taxonomists for standard genome sequencing and annotation.</title>
        <authorList>
            <consortium name="The Broad Institute Genomics Platform"/>
            <consortium name="The Broad Institute Genome Sequencing Center for Infectious Disease"/>
            <person name="Wu L."/>
            <person name="Ma J."/>
        </authorList>
    </citation>
    <scope>NUCLEOTIDE SEQUENCE [LARGE SCALE GENOMIC DNA]</scope>
    <source>
        <strain evidence="3">KCTC 12848</strain>
    </source>
</reference>
<proteinExistence type="predicted"/>
<keyword evidence="1" id="KW-0732">Signal</keyword>
<feature type="signal peptide" evidence="1">
    <location>
        <begin position="1"/>
        <end position="25"/>
    </location>
</feature>
<feature type="chain" id="PRO_5046833755" description="Curli production assembly/transport component CsgG" evidence="1">
    <location>
        <begin position="26"/>
        <end position="226"/>
    </location>
</feature>
<evidence type="ECO:0000256" key="1">
    <source>
        <dbReference type="SAM" id="SignalP"/>
    </source>
</evidence>
<organism evidence="2 3">
    <name type="scientific">Microbulbifer halophilus</name>
    <dbReference type="NCBI Taxonomy" id="453963"/>
    <lineage>
        <taxon>Bacteria</taxon>
        <taxon>Pseudomonadati</taxon>
        <taxon>Pseudomonadota</taxon>
        <taxon>Gammaproteobacteria</taxon>
        <taxon>Cellvibrionales</taxon>
        <taxon>Microbulbiferaceae</taxon>
        <taxon>Microbulbifer</taxon>
    </lineage>
</organism>
<accession>A0ABW5E893</accession>
<dbReference type="EMBL" id="JBHUJD010000005">
    <property type="protein sequence ID" value="MFD2309831.1"/>
    <property type="molecule type" value="Genomic_DNA"/>
</dbReference>
<evidence type="ECO:0000313" key="3">
    <source>
        <dbReference type="Proteomes" id="UP001597425"/>
    </source>
</evidence>
<sequence length="226" mass="24739">MNKLSIRSRLASGLLLLVVSCGVFAQGGFLGIGGDAATPSLALVPAEIALNMPTPVQGDDLAKLLAQAGSGNSLSALKEKAARKFTARLQQELYGQLQAFFTDEEVPVVQQEGYLTLHNFLDISVGRKLNDLKNIGDRQVERGILELSGDYHYRLDSQAGQPLRERRIDIAELGVREEYRVSRSGGETEDNTDAAIEEALTEMVERLLDRIEDDLEADELRELAAL</sequence>
<evidence type="ECO:0008006" key="4">
    <source>
        <dbReference type="Google" id="ProtNLM"/>
    </source>
</evidence>
<name>A0ABW5E893_9GAMM</name>
<gene>
    <name evidence="2" type="ORF">ACFSKX_05315</name>
</gene>
<dbReference type="Proteomes" id="UP001597425">
    <property type="component" value="Unassembled WGS sequence"/>
</dbReference>
<dbReference type="PROSITE" id="PS51257">
    <property type="entry name" value="PROKAR_LIPOPROTEIN"/>
    <property type="match status" value="1"/>
</dbReference>